<sequence>MRQGGIIEGVLQAKSQSYKGGKSKENMQSKNKQTGCSTDDRKKATTLKFFLVVLTAKRPIAHKNGVGGVWIKCGQLGHVEKIYMSPQQEGEANTAKNQQDGEQMFVASCFTTSNSTESWLIDSGCTNYMSYDRELFKEVHLTTISRVRN</sequence>
<proteinExistence type="predicted"/>
<reference evidence="3" key="1">
    <citation type="journal article" date="2019" name="Plant Biotechnol. J.">
        <title>Genome sequencing of the Australian wild diploid species Gossypium australe highlights disease resistance and delayed gland morphogenesis.</title>
        <authorList>
            <person name="Cai Y."/>
            <person name="Cai X."/>
            <person name="Wang Q."/>
            <person name="Wang P."/>
            <person name="Zhang Y."/>
            <person name="Cai C."/>
            <person name="Xu Y."/>
            <person name="Wang K."/>
            <person name="Zhou Z."/>
            <person name="Wang C."/>
            <person name="Geng S."/>
            <person name="Li B."/>
            <person name="Dong Q."/>
            <person name="Hou Y."/>
            <person name="Wang H."/>
            <person name="Ai P."/>
            <person name="Liu Z."/>
            <person name="Yi F."/>
            <person name="Sun M."/>
            <person name="An G."/>
            <person name="Cheng J."/>
            <person name="Zhang Y."/>
            <person name="Shi Q."/>
            <person name="Xie Y."/>
            <person name="Shi X."/>
            <person name="Chang Y."/>
            <person name="Huang F."/>
            <person name="Chen Y."/>
            <person name="Hong S."/>
            <person name="Mi L."/>
            <person name="Sun Q."/>
            <person name="Zhang L."/>
            <person name="Zhou B."/>
            <person name="Peng R."/>
            <person name="Zhang X."/>
            <person name="Liu F."/>
        </authorList>
    </citation>
    <scope>NUCLEOTIDE SEQUENCE [LARGE SCALE GENOMIC DNA]</scope>
    <source>
        <strain evidence="3">cv. PA1801</strain>
    </source>
</reference>
<keyword evidence="3" id="KW-1185">Reference proteome</keyword>
<dbReference type="Proteomes" id="UP000325315">
    <property type="component" value="Unassembled WGS sequence"/>
</dbReference>
<dbReference type="EMBL" id="SMMG02000012">
    <property type="protein sequence ID" value="KAA3456003.1"/>
    <property type="molecule type" value="Genomic_DNA"/>
</dbReference>
<evidence type="ECO:0000313" key="2">
    <source>
        <dbReference type="EMBL" id="KAA3456003.1"/>
    </source>
</evidence>
<dbReference type="OrthoDB" id="1072921at2759"/>
<protein>
    <submittedName>
        <fullName evidence="2">Retrovirus-related Pol polyprotein from transposon TNT 1-94</fullName>
    </submittedName>
</protein>
<dbReference type="AlphaFoldDB" id="A0A5B6UFI1"/>
<comment type="caution">
    <text evidence="2">The sequence shown here is derived from an EMBL/GenBank/DDBJ whole genome shotgun (WGS) entry which is preliminary data.</text>
</comment>
<evidence type="ECO:0000256" key="1">
    <source>
        <dbReference type="SAM" id="MobiDB-lite"/>
    </source>
</evidence>
<gene>
    <name evidence="2" type="ORF">EPI10_018965</name>
</gene>
<accession>A0A5B6UFI1</accession>
<name>A0A5B6UFI1_9ROSI</name>
<feature type="compositionally biased region" description="Polar residues" evidence="1">
    <location>
        <begin position="28"/>
        <end position="37"/>
    </location>
</feature>
<evidence type="ECO:0000313" key="3">
    <source>
        <dbReference type="Proteomes" id="UP000325315"/>
    </source>
</evidence>
<feature type="region of interest" description="Disordered" evidence="1">
    <location>
        <begin position="17"/>
        <end position="39"/>
    </location>
</feature>
<organism evidence="2 3">
    <name type="scientific">Gossypium australe</name>
    <dbReference type="NCBI Taxonomy" id="47621"/>
    <lineage>
        <taxon>Eukaryota</taxon>
        <taxon>Viridiplantae</taxon>
        <taxon>Streptophyta</taxon>
        <taxon>Embryophyta</taxon>
        <taxon>Tracheophyta</taxon>
        <taxon>Spermatophyta</taxon>
        <taxon>Magnoliopsida</taxon>
        <taxon>eudicotyledons</taxon>
        <taxon>Gunneridae</taxon>
        <taxon>Pentapetalae</taxon>
        <taxon>rosids</taxon>
        <taxon>malvids</taxon>
        <taxon>Malvales</taxon>
        <taxon>Malvaceae</taxon>
        <taxon>Malvoideae</taxon>
        <taxon>Gossypium</taxon>
    </lineage>
</organism>